<dbReference type="InterPro" id="IPR058240">
    <property type="entry name" value="rSAM_sf"/>
</dbReference>
<keyword evidence="9" id="KW-1185">Reference proteome</keyword>
<keyword evidence="2" id="KW-0004">4Fe-4S</keyword>
<dbReference type="NCBIfam" id="TIGR01212">
    <property type="entry name" value="TIGR01212 family radical SAM protein"/>
    <property type="match status" value="1"/>
</dbReference>
<dbReference type="InterPro" id="IPR039661">
    <property type="entry name" value="ELP3"/>
</dbReference>
<keyword evidence="6" id="KW-0411">Iron-sulfur</keyword>
<evidence type="ECO:0000313" key="8">
    <source>
        <dbReference type="EMBL" id="RGE56944.1"/>
    </source>
</evidence>
<dbReference type="SFLD" id="SFLDS00029">
    <property type="entry name" value="Radical_SAM"/>
    <property type="match status" value="1"/>
</dbReference>
<dbReference type="EMBL" id="QVLV01000019">
    <property type="protein sequence ID" value="RGE56944.1"/>
    <property type="molecule type" value="Genomic_DNA"/>
</dbReference>
<dbReference type="PANTHER" id="PTHR11135">
    <property type="entry name" value="HISTONE ACETYLTRANSFERASE-RELATED"/>
    <property type="match status" value="1"/>
</dbReference>
<sequence length="337" mass="37150">MDYHGKPYYSLDAWCKNTYGEKLYKIALDAGLTCPNRDGTLDTRGCIFCSAGGSGDFTPGSALSIPEQLTAGKQLLRAKKTGSRYIAYFQAYTNTYGPVSYLDSVYRQALSEPDIAGISIATRPDCLGNEVMALLEGLKSDYPDKFIWIELGLQTIHEQTARYIRRGYALSCFTHACDRLHAARIPVIVHVILGLPGETTEMVLETIRFLNGCGIFGIKLQLLHILDNTDLAGEYRAGKVQVLTLDSYLTLLITCIAALSPDIVIHRVTGDGPKSLLIAPDWSRNKRNVLNTLHQRMKLSSIRQGQCYESGTFDSLQINCTVHAGQGHISPDHSADQ</sequence>
<dbReference type="AlphaFoldDB" id="A0A3E3HYL9"/>
<name>A0A3E3HYL9_9FIRM</name>
<keyword evidence="3" id="KW-0949">S-adenosyl-L-methionine</keyword>
<protein>
    <submittedName>
        <fullName evidence="8">TIGR01212 family radical SAM protein</fullName>
    </submittedName>
</protein>
<evidence type="ECO:0000256" key="1">
    <source>
        <dbReference type="ARBA" id="ARBA00001966"/>
    </source>
</evidence>
<proteinExistence type="predicted"/>
<dbReference type="SFLD" id="SFLDG01091">
    <property type="entry name" value="uncharacterized_CHP01210-like"/>
    <property type="match status" value="1"/>
</dbReference>
<gene>
    <name evidence="8" type="ORF">DXC51_21415</name>
</gene>
<keyword evidence="4" id="KW-0479">Metal-binding</keyword>
<evidence type="ECO:0000259" key="7">
    <source>
        <dbReference type="PROSITE" id="PS51918"/>
    </source>
</evidence>
<dbReference type="InterPro" id="IPR023404">
    <property type="entry name" value="rSAM_horseshoe"/>
</dbReference>
<evidence type="ECO:0000313" key="9">
    <source>
        <dbReference type="Proteomes" id="UP000260812"/>
    </source>
</evidence>
<dbReference type="Pfam" id="PF16199">
    <property type="entry name" value="Radical_SAM_C"/>
    <property type="match status" value="1"/>
</dbReference>
<dbReference type="Proteomes" id="UP000260812">
    <property type="component" value="Unassembled WGS sequence"/>
</dbReference>
<keyword evidence="5" id="KW-0408">Iron</keyword>
<dbReference type="InterPro" id="IPR006638">
    <property type="entry name" value="Elp3/MiaA/NifB-like_rSAM"/>
</dbReference>
<comment type="caution">
    <text evidence="8">The sequence shown here is derived from an EMBL/GenBank/DDBJ whole genome shotgun (WGS) entry which is preliminary data.</text>
</comment>
<dbReference type="InterPro" id="IPR007197">
    <property type="entry name" value="rSAM"/>
</dbReference>
<comment type="cofactor">
    <cofactor evidence="1">
        <name>[4Fe-4S] cluster</name>
        <dbReference type="ChEBI" id="CHEBI:49883"/>
    </cofactor>
</comment>
<dbReference type="GO" id="GO:0046872">
    <property type="term" value="F:metal ion binding"/>
    <property type="evidence" value="ECO:0007669"/>
    <property type="project" value="UniProtKB-KW"/>
</dbReference>
<dbReference type="InterPro" id="IPR005911">
    <property type="entry name" value="YhcC-like"/>
</dbReference>
<feature type="domain" description="Radical SAM core" evidence="7">
    <location>
        <begin position="18"/>
        <end position="262"/>
    </location>
</feature>
<accession>A0A3E3HYL9</accession>
<evidence type="ECO:0000256" key="3">
    <source>
        <dbReference type="ARBA" id="ARBA00022691"/>
    </source>
</evidence>
<evidence type="ECO:0000256" key="5">
    <source>
        <dbReference type="ARBA" id="ARBA00023004"/>
    </source>
</evidence>
<dbReference type="Pfam" id="PF04055">
    <property type="entry name" value="Radical_SAM"/>
    <property type="match status" value="1"/>
</dbReference>
<dbReference type="SFLD" id="SFLDG01086">
    <property type="entry name" value="elongater_protein-like"/>
    <property type="match status" value="1"/>
</dbReference>
<dbReference type="Gene3D" id="3.80.30.20">
    <property type="entry name" value="tm_1862 like domain"/>
    <property type="match status" value="1"/>
</dbReference>
<dbReference type="InterPro" id="IPR032432">
    <property type="entry name" value="Radical_SAM_C"/>
</dbReference>
<organism evidence="8 9">
    <name type="scientific">Eisenbergiella massiliensis</name>
    <dbReference type="NCBI Taxonomy" id="1720294"/>
    <lineage>
        <taxon>Bacteria</taxon>
        <taxon>Bacillati</taxon>
        <taxon>Bacillota</taxon>
        <taxon>Clostridia</taxon>
        <taxon>Lachnospirales</taxon>
        <taxon>Lachnospiraceae</taxon>
        <taxon>Eisenbergiella</taxon>
    </lineage>
</organism>
<evidence type="ECO:0000256" key="6">
    <source>
        <dbReference type="ARBA" id="ARBA00023014"/>
    </source>
</evidence>
<dbReference type="GeneID" id="97989350"/>
<dbReference type="CDD" id="cd01335">
    <property type="entry name" value="Radical_SAM"/>
    <property type="match status" value="1"/>
</dbReference>
<dbReference type="RefSeq" id="WP_117545380.1">
    <property type="nucleotide sequence ID" value="NZ_QVLV01000019.1"/>
</dbReference>
<evidence type="ECO:0000256" key="4">
    <source>
        <dbReference type="ARBA" id="ARBA00022723"/>
    </source>
</evidence>
<dbReference type="GO" id="GO:0051539">
    <property type="term" value="F:4 iron, 4 sulfur cluster binding"/>
    <property type="evidence" value="ECO:0007669"/>
    <property type="project" value="UniProtKB-KW"/>
</dbReference>
<evidence type="ECO:0000256" key="2">
    <source>
        <dbReference type="ARBA" id="ARBA00022485"/>
    </source>
</evidence>
<dbReference type="SMART" id="SM00729">
    <property type="entry name" value="Elp3"/>
    <property type="match status" value="1"/>
</dbReference>
<dbReference type="GO" id="GO:0003824">
    <property type="term" value="F:catalytic activity"/>
    <property type="evidence" value="ECO:0007669"/>
    <property type="project" value="InterPro"/>
</dbReference>
<dbReference type="PANTHER" id="PTHR11135:SF1">
    <property type="entry name" value="PROTEIN YHCC"/>
    <property type="match status" value="1"/>
</dbReference>
<dbReference type="SUPFAM" id="SSF102114">
    <property type="entry name" value="Radical SAM enzymes"/>
    <property type="match status" value="1"/>
</dbReference>
<dbReference type="PROSITE" id="PS51918">
    <property type="entry name" value="RADICAL_SAM"/>
    <property type="match status" value="1"/>
</dbReference>
<reference evidence="8" key="1">
    <citation type="submission" date="2018-08" db="EMBL/GenBank/DDBJ databases">
        <title>A genome reference for cultivated species of the human gut microbiota.</title>
        <authorList>
            <person name="Zou Y."/>
            <person name="Xue W."/>
            <person name="Luo G."/>
        </authorList>
    </citation>
    <scope>NUCLEOTIDE SEQUENCE [LARGE SCALE GENOMIC DNA]</scope>
    <source>
        <strain evidence="8">TF05-5AC</strain>
    </source>
</reference>